<accession>A0ABX0Y4R4</accession>
<organism evidence="2 3">
    <name type="scientific">Planosporangium thailandense</name>
    <dbReference type="NCBI Taxonomy" id="765197"/>
    <lineage>
        <taxon>Bacteria</taxon>
        <taxon>Bacillati</taxon>
        <taxon>Actinomycetota</taxon>
        <taxon>Actinomycetes</taxon>
        <taxon>Micromonosporales</taxon>
        <taxon>Micromonosporaceae</taxon>
        <taxon>Planosporangium</taxon>
    </lineage>
</organism>
<gene>
    <name evidence="2" type="ORF">HC031_25385</name>
</gene>
<proteinExistence type="inferred from homology"/>
<dbReference type="PANTHER" id="PTHR42743">
    <property type="entry name" value="AMINO-ACID AMINOTRANSFERASE"/>
    <property type="match status" value="1"/>
</dbReference>
<keyword evidence="3" id="KW-1185">Reference proteome</keyword>
<reference evidence="2 3" key="1">
    <citation type="submission" date="2020-03" db="EMBL/GenBank/DDBJ databases">
        <title>WGS of the type strain of Planosporangium spp.</title>
        <authorList>
            <person name="Thawai C."/>
        </authorList>
    </citation>
    <scope>NUCLEOTIDE SEQUENCE [LARGE SCALE GENOMIC DNA]</scope>
    <source>
        <strain evidence="2 3">TBRC 5610</strain>
    </source>
</reference>
<dbReference type="NCBIfam" id="NF006734">
    <property type="entry name" value="PRK09266.1"/>
    <property type="match status" value="1"/>
</dbReference>
<name>A0ABX0Y4R4_9ACTN</name>
<dbReference type="PANTHER" id="PTHR42743:SF13">
    <property type="entry name" value="P-LOOP CONTAINING NUCLEOSIDE TRIPHOSPHATE HYDROLASE PROTEIN"/>
    <property type="match status" value="1"/>
</dbReference>
<keyword evidence="2" id="KW-0032">Aminotransferase</keyword>
<keyword evidence="2" id="KW-0808">Transferase</keyword>
<evidence type="ECO:0000313" key="3">
    <source>
        <dbReference type="Proteomes" id="UP000722989"/>
    </source>
</evidence>
<dbReference type="InterPro" id="IPR050571">
    <property type="entry name" value="Class-IV_PLP-Dep_Aminotrnsfr"/>
</dbReference>
<dbReference type="InterPro" id="IPR043132">
    <property type="entry name" value="BCAT-like_C"/>
</dbReference>
<protein>
    <submittedName>
        <fullName evidence="2">Aminotransferase class IV family protein</fullName>
    </submittedName>
</protein>
<dbReference type="InterPro" id="IPR043131">
    <property type="entry name" value="BCAT-like_N"/>
</dbReference>
<dbReference type="InterPro" id="IPR036038">
    <property type="entry name" value="Aminotransferase-like"/>
</dbReference>
<dbReference type="Gene3D" id="3.20.10.10">
    <property type="entry name" value="D-amino Acid Aminotransferase, subunit A, domain 2"/>
    <property type="match status" value="1"/>
</dbReference>
<evidence type="ECO:0000313" key="2">
    <source>
        <dbReference type="EMBL" id="NJC73023.1"/>
    </source>
</evidence>
<dbReference type="Pfam" id="PF01063">
    <property type="entry name" value="Aminotran_4"/>
    <property type="match status" value="1"/>
</dbReference>
<comment type="caution">
    <text evidence="2">The sequence shown here is derived from an EMBL/GenBank/DDBJ whole genome shotgun (WGS) entry which is preliminary data.</text>
</comment>
<evidence type="ECO:0000256" key="1">
    <source>
        <dbReference type="ARBA" id="ARBA00009320"/>
    </source>
</evidence>
<dbReference type="GO" id="GO:0008483">
    <property type="term" value="F:transaminase activity"/>
    <property type="evidence" value="ECO:0007669"/>
    <property type="project" value="UniProtKB-KW"/>
</dbReference>
<comment type="similarity">
    <text evidence="1">Belongs to the class-IV pyridoxal-phosphate-dependent aminotransferase family.</text>
</comment>
<dbReference type="InterPro" id="IPR001544">
    <property type="entry name" value="Aminotrans_IV"/>
</dbReference>
<dbReference type="EMBL" id="JAATVY010000024">
    <property type="protein sequence ID" value="NJC73023.1"/>
    <property type="molecule type" value="Genomic_DNA"/>
</dbReference>
<dbReference type="SUPFAM" id="SSF56752">
    <property type="entry name" value="D-aminoacid aminotransferase-like PLP-dependent enzymes"/>
    <property type="match status" value="1"/>
</dbReference>
<dbReference type="Proteomes" id="UP000722989">
    <property type="component" value="Unassembled WGS sequence"/>
</dbReference>
<sequence>MELDGVPVTPDDLSVLALVNYGHFTSMRIDGTRVRGLELHLDRLVRDCRTVFAADLDPERVRTLARRVAEAAQTPAIMRITVFDPDLGLGHPAGQTHPRVLVTLRPAAVDVPPPIRLKSVRYARDLPGVKHTGLFGTVYHRRAAQTDGFDDVLFVGPDGLVSEGATWNIAFVEDGRVTWPAAECLPGVTMRLLDAAMGRLGVEVRTASIAISGLRASCAAFITNAAVGLRSVRSIDDVELAGATGLVEALRKEYDAIEGDPL</sequence>
<dbReference type="Gene3D" id="3.30.470.10">
    <property type="match status" value="1"/>
</dbReference>